<dbReference type="InterPro" id="IPR036513">
    <property type="entry name" value="STAS_dom_sf"/>
</dbReference>
<evidence type="ECO:0000259" key="1">
    <source>
        <dbReference type="Pfam" id="PF13466"/>
    </source>
</evidence>
<evidence type="ECO:0000313" key="2">
    <source>
        <dbReference type="EMBL" id="MCV6824479.1"/>
    </source>
</evidence>
<dbReference type="EMBL" id="JAOYFC010000002">
    <property type="protein sequence ID" value="MCV6824479.1"/>
    <property type="molecule type" value="Genomic_DNA"/>
</dbReference>
<keyword evidence="3" id="KW-1185">Reference proteome</keyword>
<comment type="caution">
    <text evidence="2">The sequence shown here is derived from an EMBL/GenBank/DDBJ whole genome shotgun (WGS) entry which is preliminary data.</text>
</comment>
<dbReference type="RefSeq" id="WP_263953341.1">
    <property type="nucleotide sequence ID" value="NZ_JAOYFC010000002.1"/>
</dbReference>
<evidence type="ECO:0000313" key="3">
    <source>
        <dbReference type="Proteomes" id="UP001208041"/>
    </source>
</evidence>
<dbReference type="AlphaFoldDB" id="A0AAE3IZD6"/>
<accession>A0AAE3IZD6</accession>
<name>A0AAE3IZD6_9RHOB</name>
<dbReference type="Pfam" id="PF13466">
    <property type="entry name" value="STAS_2"/>
    <property type="match status" value="1"/>
</dbReference>
<gene>
    <name evidence="2" type="ORF">OH136_07900</name>
</gene>
<protein>
    <submittedName>
        <fullName evidence="2">STAS domain-containing protein</fullName>
    </submittedName>
</protein>
<feature type="domain" description="MlaB-like STAS" evidence="1">
    <location>
        <begin position="5"/>
        <end position="81"/>
    </location>
</feature>
<dbReference type="InterPro" id="IPR058548">
    <property type="entry name" value="MlaB-like_STAS"/>
</dbReference>
<reference evidence="2" key="1">
    <citation type="submission" date="2022-10" db="EMBL/GenBank/DDBJ databases">
        <authorList>
            <person name="Yue Y."/>
        </authorList>
    </citation>
    <scope>NUCLEOTIDE SEQUENCE</scope>
    <source>
        <strain evidence="2">Z654</strain>
    </source>
</reference>
<dbReference type="Proteomes" id="UP001208041">
    <property type="component" value="Unassembled WGS sequence"/>
</dbReference>
<dbReference type="CDD" id="cd07043">
    <property type="entry name" value="STAS_anti-anti-sigma_factors"/>
    <property type="match status" value="1"/>
</dbReference>
<dbReference type="SUPFAM" id="SSF52091">
    <property type="entry name" value="SpoIIaa-like"/>
    <property type="match status" value="1"/>
</dbReference>
<dbReference type="Gene3D" id="3.30.750.24">
    <property type="entry name" value="STAS domain"/>
    <property type="match status" value="1"/>
</dbReference>
<sequence length="91" mass="9886">MSAQIQLRERLGLSDAAPLARQILAEKGSDLVIDASRVSHIGSLCQQVLLAAAKEWQEDQRTFRMCNPTDACVQDLALCGLTPESFEGEVA</sequence>
<proteinExistence type="predicted"/>
<organism evidence="2 3">
    <name type="scientific">Halocynthiibacter halioticoli</name>
    <dbReference type="NCBI Taxonomy" id="2986804"/>
    <lineage>
        <taxon>Bacteria</taxon>
        <taxon>Pseudomonadati</taxon>
        <taxon>Pseudomonadota</taxon>
        <taxon>Alphaproteobacteria</taxon>
        <taxon>Rhodobacterales</taxon>
        <taxon>Paracoccaceae</taxon>
        <taxon>Halocynthiibacter</taxon>
    </lineage>
</organism>